<name>A0A3M7PC66_BRAPC</name>
<evidence type="ECO:0000313" key="2">
    <source>
        <dbReference type="Proteomes" id="UP000276133"/>
    </source>
</evidence>
<evidence type="ECO:0000313" key="1">
    <source>
        <dbReference type="EMBL" id="RMZ96706.1"/>
    </source>
</evidence>
<dbReference type="EMBL" id="REGN01011951">
    <property type="protein sequence ID" value="RMZ96706.1"/>
    <property type="molecule type" value="Genomic_DNA"/>
</dbReference>
<organism evidence="1 2">
    <name type="scientific">Brachionus plicatilis</name>
    <name type="common">Marine rotifer</name>
    <name type="synonym">Brachionus muelleri</name>
    <dbReference type="NCBI Taxonomy" id="10195"/>
    <lineage>
        <taxon>Eukaryota</taxon>
        <taxon>Metazoa</taxon>
        <taxon>Spiralia</taxon>
        <taxon>Gnathifera</taxon>
        <taxon>Rotifera</taxon>
        <taxon>Eurotatoria</taxon>
        <taxon>Monogononta</taxon>
        <taxon>Pseudotrocha</taxon>
        <taxon>Ploima</taxon>
        <taxon>Brachionidae</taxon>
        <taxon>Brachionus</taxon>
    </lineage>
</organism>
<reference evidence="1 2" key="1">
    <citation type="journal article" date="2018" name="Sci. Rep.">
        <title>Genomic signatures of local adaptation to the degree of environmental predictability in rotifers.</title>
        <authorList>
            <person name="Franch-Gras L."/>
            <person name="Hahn C."/>
            <person name="Garcia-Roger E.M."/>
            <person name="Carmona M.J."/>
            <person name="Serra M."/>
            <person name="Gomez A."/>
        </authorList>
    </citation>
    <scope>NUCLEOTIDE SEQUENCE [LARGE SCALE GENOMIC DNA]</scope>
    <source>
        <strain evidence="1">HYR1</strain>
    </source>
</reference>
<dbReference type="Proteomes" id="UP000276133">
    <property type="component" value="Unassembled WGS sequence"/>
</dbReference>
<protein>
    <submittedName>
        <fullName evidence="1">Uncharacterized protein</fullName>
    </submittedName>
</protein>
<gene>
    <name evidence="1" type="ORF">BpHYR1_028596</name>
</gene>
<proteinExistence type="predicted"/>
<dbReference type="AlphaFoldDB" id="A0A3M7PC66"/>
<sequence>MFPEQDFCIYQQIQFLTEIFSILNIQLNSVSVKSSGLFDFFCSDKLLVVGVKAVLLGIFFLLKSEIKLFSEKE</sequence>
<keyword evidence="2" id="KW-1185">Reference proteome</keyword>
<comment type="caution">
    <text evidence="1">The sequence shown here is derived from an EMBL/GenBank/DDBJ whole genome shotgun (WGS) entry which is preliminary data.</text>
</comment>
<accession>A0A3M7PC66</accession>